<evidence type="ECO:0000256" key="7">
    <source>
        <dbReference type="ARBA" id="ARBA00023136"/>
    </source>
</evidence>
<dbReference type="PANTHER" id="PTHR30269">
    <property type="entry name" value="TRANSMEMBRANE PROTEIN YFCA"/>
    <property type="match status" value="1"/>
</dbReference>
<accession>A0A5B0DYS5</accession>
<evidence type="ECO:0000256" key="8">
    <source>
        <dbReference type="RuleBase" id="RU363041"/>
    </source>
</evidence>
<feature type="transmembrane region" description="Helical" evidence="8">
    <location>
        <begin position="36"/>
        <end position="61"/>
    </location>
</feature>
<proteinExistence type="inferred from homology"/>
<feature type="transmembrane region" description="Helical" evidence="8">
    <location>
        <begin position="167"/>
        <end position="186"/>
    </location>
</feature>
<keyword evidence="5 8" id="KW-0812">Transmembrane</keyword>
<keyword evidence="6 8" id="KW-1133">Transmembrane helix</keyword>
<dbReference type="EMBL" id="VTWH01000001">
    <property type="protein sequence ID" value="KAA0971987.1"/>
    <property type="molecule type" value="Genomic_DNA"/>
</dbReference>
<dbReference type="Pfam" id="PF01925">
    <property type="entry name" value="TauE"/>
    <property type="match status" value="1"/>
</dbReference>
<evidence type="ECO:0000256" key="4">
    <source>
        <dbReference type="ARBA" id="ARBA00022475"/>
    </source>
</evidence>
<gene>
    <name evidence="9" type="ORF">FPY71_02365</name>
</gene>
<dbReference type="OrthoDB" id="5472127at2"/>
<dbReference type="GO" id="GO:0005886">
    <property type="term" value="C:plasma membrane"/>
    <property type="evidence" value="ECO:0007669"/>
    <property type="project" value="UniProtKB-SubCell"/>
</dbReference>
<sequence>MAGLDFETWQFAVAVLVLVVAGAVQGSTGFGFNSLAAPVLAIITPAFIPGPMLLISLMVSVSGMIREWGQVDFSGLSTALIGRLAASIIAVLCLGLLDATMFSRLFGAMVLLAVAMSLSGIRIQPTPRTLFFAGSLSGFMGTLTSIGAPPMAMAYQNVHGSVMRSTLNSFFVAGAFFSIVALVVSGHFTFDDLILGIVMCPFAFAGFLFSHWGRLLVDGGWARSFILGTSAASGAFLIARTVW</sequence>
<keyword evidence="4 8" id="KW-1003">Cell membrane</keyword>
<protein>
    <recommendedName>
        <fullName evidence="8">Probable membrane transporter protein</fullName>
    </recommendedName>
</protein>
<evidence type="ECO:0000313" key="10">
    <source>
        <dbReference type="Proteomes" id="UP000324738"/>
    </source>
</evidence>
<dbReference type="InterPro" id="IPR052017">
    <property type="entry name" value="TSUP"/>
</dbReference>
<reference evidence="9 10" key="1">
    <citation type="submission" date="2019-08" db="EMBL/GenBank/DDBJ databases">
        <title>Aureimonas fodiniaquatilis sp. nov., isolated from a coal mine wastewater.</title>
        <authorList>
            <person name="Kim W."/>
        </authorList>
    </citation>
    <scope>NUCLEOTIDE SEQUENCE [LARGE SCALE GENOMIC DNA]</scope>
    <source>
        <strain evidence="9 10">CAU 1482</strain>
    </source>
</reference>
<name>A0A5B0DYS5_9HYPH</name>
<evidence type="ECO:0000256" key="3">
    <source>
        <dbReference type="ARBA" id="ARBA00022448"/>
    </source>
</evidence>
<dbReference type="PANTHER" id="PTHR30269:SF37">
    <property type="entry name" value="MEMBRANE TRANSPORTER PROTEIN"/>
    <property type="match status" value="1"/>
</dbReference>
<comment type="similarity">
    <text evidence="2 8">Belongs to the 4-toluene sulfonate uptake permease (TSUP) (TC 2.A.102) family.</text>
</comment>
<evidence type="ECO:0000313" key="9">
    <source>
        <dbReference type="EMBL" id="KAA0971987.1"/>
    </source>
</evidence>
<feature type="transmembrane region" description="Helical" evidence="8">
    <location>
        <begin position="130"/>
        <end position="155"/>
    </location>
</feature>
<comment type="subcellular location">
    <subcellularLocation>
        <location evidence="1 8">Cell membrane</location>
        <topology evidence="1 8">Multi-pass membrane protein</topology>
    </subcellularLocation>
</comment>
<evidence type="ECO:0000256" key="5">
    <source>
        <dbReference type="ARBA" id="ARBA00022692"/>
    </source>
</evidence>
<comment type="caution">
    <text evidence="9">The sequence shown here is derived from an EMBL/GenBank/DDBJ whole genome shotgun (WGS) entry which is preliminary data.</text>
</comment>
<feature type="transmembrane region" description="Helical" evidence="8">
    <location>
        <begin position="73"/>
        <end position="97"/>
    </location>
</feature>
<organism evidence="9 10">
    <name type="scientific">Aureimonas fodinaquatilis</name>
    <dbReference type="NCBI Taxonomy" id="2565783"/>
    <lineage>
        <taxon>Bacteria</taxon>
        <taxon>Pseudomonadati</taxon>
        <taxon>Pseudomonadota</taxon>
        <taxon>Alphaproteobacteria</taxon>
        <taxon>Hyphomicrobiales</taxon>
        <taxon>Aurantimonadaceae</taxon>
        <taxon>Aureimonas</taxon>
    </lineage>
</organism>
<keyword evidence="10" id="KW-1185">Reference proteome</keyword>
<evidence type="ECO:0000256" key="6">
    <source>
        <dbReference type="ARBA" id="ARBA00022989"/>
    </source>
</evidence>
<feature type="transmembrane region" description="Helical" evidence="8">
    <location>
        <begin position="224"/>
        <end position="242"/>
    </location>
</feature>
<evidence type="ECO:0000256" key="1">
    <source>
        <dbReference type="ARBA" id="ARBA00004651"/>
    </source>
</evidence>
<feature type="transmembrane region" description="Helical" evidence="8">
    <location>
        <begin position="193"/>
        <end position="212"/>
    </location>
</feature>
<dbReference type="InterPro" id="IPR002781">
    <property type="entry name" value="TM_pro_TauE-like"/>
</dbReference>
<feature type="transmembrane region" description="Helical" evidence="8">
    <location>
        <begin position="103"/>
        <end position="123"/>
    </location>
</feature>
<dbReference type="Proteomes" id="UP000324738">
    <property type="component" value="Unassembled WGS sequence"/>
</dbReference>
<evidence type="ECO:0000256" key="2">
    <source>
        <dbReference type="ARBA" id="ARBA00009142"/>
    </source>
</evidence>
<keyword evidence="3" id="KW-0813">Transport</keyword>
<keyword evidence="7 8" id="KW-0472">Membrane</keyword>
<dbReference type="AlphaFoldDB" id="A0A5B0DYS5"/>